<evidence type="ECO:0000313" key="5">
    <source>
        <dbReference type="Proteomes" id="UP001165381"/>
    </source>
</evidence>
<dbReference type="SUPFAM" id="SSF88713">
    <property type="entry name" value="Glycoside hydrolase/deacetylase"/>
    <property type="match status" value="1"/>
</dbReference>
<accession>A0ABT0QHV7</accession>
<feature type="domain" description="Glycosyl hydrolase family 38 C-terminal" evidence="3">
    <location>
        <begin position="658"/>
        <end position="823"/>
    </location>
</feature>
<protein>
    <recommendedName>
        <fullName evidence="6">Glycosyl hydrolase</fullName>
    </recommendedName>
</protein>
<dbReference type="RefSeq" id="WP_249973947.1">
    <property type="nucleotide sequence ID" value="NZ_JAMFLZ010000010.1"/>
</dbReference>
<feature type="signal peptide" evidence="1">
    <location>
        <begin position="1"/>
        <end position="24"/>
    </location>
</feature>
<evidence type="ECO:0008006" key="6">
    <source>
        <dbReference type="Google" id="ProtNLM"/>
    </source>
</evidence>
<proteinExistence type="predicted"/>
<comment type="caution">
    <text evidence="4">The sequence shown here is derived from an EMBL/GenBank/DDBJ whole genome shotgun (WGS) entry which is preliminary data.</text>
</comment>
<keyword evidence="1" id="KW-0732">Signal</keyword>
<dbReference type="InterPro" id="IPR011330">
    <property type="entry name" value="Glyco_hydro/deAcase_b/a-brl"/>
</dbReference>
<dbReference type="PANTHER" id="PTHR46017:SF1">
    <property type="entry name" value="ALPHA-MANNOSIDASE 2C1"/>
    <property type="match status" value="1"/>
</dbReference>
<dbReference type="PANTHER" id="PTHR46017">
    <property type="entry name" value="ALPHA-MANNOSIDASE 2C1"/>
    <property type="match status" value="1"/>
</dbReference>
<evidence type="ECO:0000256" key="1">
    <source>
        <dbReference type="SAM" id="SignalP"/>
    </source>
</evidence>
<dbReference type="Pfam" id="PF07748">
    <property type="entry name" value="Glyco_hydro_38C"/>
    <property type="match status" value="1"/>
</dbReference>
<dbReference type="Gene3D" id="3.20.110.10">
    <property type="entry name" value="Glycoside hydrolase 38, N terminal domain"/>
    <property type="match status" value="1"/>
</dbReference>
<dbReference type="InterPro" id="IPR011682">
    <property type="entry name" value="Glyco_hydro_38_C"/>
</dbReference>
<dbReference type="InterPro" id="IPR011013">
    <property type="entry name" value="Gal_mutarotase_sf_dom"/>
</dbReference>
<name>A0ABT0QHV7_9FLAO</name>
<dbReference type="Proteomes" id="UP001165381">
    <property type="component" value="Unassembled WGS sequence"/>
</dbReference>
<keyword evidence="5" id="KW-1185">Reference proteome</keyword>
<dbReference type="PROSITE" id="PS51257">
    <property type="entry name" value="PROKAR_LIPOPROTEIN"/>
    <property type="match status" value="1"/>
</dbReference>
<dbReference type="InterPro" id="IPR027291">
    <property type="entry name" value="Glyco_hydro_38_N_sf"/>
</dbReference>
<dbReference type="InterPro" id="IPR000602">
    <property type="entry name" value="Glyco_hydro_38_N"/>
</dbReference>
<evidence type="ECO:0000259" key="2">
    <source>
        <dbReference type="Pfam" id="PF01074"/>
    </source>
</evidence>
<dbReference type="CDD" id="cd10791">
    <property type="entry name" value="GH38N_AMII_like_1"/>
    <property type="match status" value="1"/>
</dbReference>
<dbReference type="Pfam" id="PF01074">
    <property type="entry name" value="Glyco_hydro_38N"/>
    <property type="match status" value="1"/>
</dbReference>
<organism evidence="4 5">
    <name type="scientific">Jejuia spongiicola</name>
    <dbReference type="NCBI Taxonomy" id="2942207"/>
    <lineage>
        <taxon>Bacteria</taxon>
        <taxon>Pseudomonadati</taxon>
        <taxon>Bacteroidota</taxon>
        <taxon>Flavobacteriia</taxon>
        <taxon>Flavobacteriales</taxon>
        <taxon>Flavobacteriaceae</taxon>
        <taxon>Jejuia</taxon>
    </lineage>
</organism>
<reference evidence="4" key="1">
    <citation type="submission" date="2022-05" db="EMBL/GenBank/DDBJ databases">
        <authorList>
            <person name="Park J.-S."/>
        </authorList>
    </citation>
    <scope>NUCLEOTIDE SEQUENCE</scope>
    <source>
        <strain evidence="4">2012CJ34-3</strain>
    </source>
</reference>
<dbReference type="EMBL" id="JAMFLZ010000010">
    <property type="protein sequence ID" value="MCL6296582.1"/>
    <property type="molecule type" value="Genomic_DNA"/>
</dbReference>
<evidence type="ECO:0000313" key="4">
    <source>
        <dbReference type="EMBL" id="MCL6296582.1"/>
    </source>
</evidence>
<sequence>MKFKRSLVVLALYGILLSISCVHNKEVKKENNTANPEDDVENNLTGKVYTDFFNMPEDKRLTTAINDSITFIVHPYFKYHKKGSIGREVKLVFNNNTYNGDIQVTFTSEKRKSITVLNVVPGEDTYPLLLPEGVSIGNDASIDIHIKTKFQTITKRIVVPKKRLWTVYLYPHSHIDIGYTNTQANCEIIHTRNLVNGVKLGEKTAHYPEGAKYLWNPEGLWPIERYFNKASAEEKNRIVEGIQKGYLRLDAGYANLLTTDTNGEELIEFFKFSKKYEKLTGKPIETFVQVDVPGMTWGIVPVASKLGIKYCLSFNNGYDRVGRSTKHSFKPFWWADANGKNKMLFLQAGSYNPGALIKGKDYWPSMAGQTDPSKLLEIVKTDNPRENFIEPYINKILPQLEVSDYYPYDIFVMSWAMADNTPIDADLPEAVKSWNEEYAYPKLVIAGATDILKAFEEKYGDQLPTFKGDFTEYWTDGLGTAAKQTATNRQTKERLLQAETLWTMLNSNKPVDRDKFDEAWRNVILGTEHTWCYMVPDQQPLSDNILQVKFDHFEKSKAMSHELISQALTAVEKENSEILGVFNTLSWNRSGVVKLSKAQSEDYNAVIDEKGGQVLSQKLSTGELLFYVDEIKAYGSKKYRLTNKKEKIKATLGNDNVLDNGIVKVTINKNTGDISSIIREGEEFVKQDENFSVNSYHYLKKDDNTDKAFGTRNNKYFIKENGPLMTKIVIESSAEGVHKLVREVSLYKNEAHIEINNIVDKIRTTDKEGVHFGFAFNMEDPEIIVDIPWGKMEIEKEQLLGANRNWITARRWVDVSEGDKSIAWTSLDVPVFEVGDIRANIIGSAFESKQWVDKLNPNGTIYSWAMNNHWHTNFQLSQEGIHSFKYAILPYNTKSDIAKANHFGNEQFQPLIATTITEDFDLAQILEIEGNPLVFATVFKTSKDGKSALIRLRSLSNHIENVRLNWKSKLPLGVYKYNMKDDSLGEVVKDAIAVPPTDFITLKIVW</sequence>
<feature type="domain" description="Glycoside hydrolase family 38 N-terminal" evidence="2">
    <location>
        <begin position="166"/>
        <end position="466"/>
    </location>
</feature>
<gene>
    <name evidence="4" type="ORF">M3P09_16360</name>
</gene>
<evidence type="ECO:0000259" key="3">
    <source>
        <dbReference type="Pfam" id="PF07748"/>
    </source>
</evidence>
<feature type="chain" id="PRO_5046624943" description="Glycosyl hydrolase" evidence="1">
    <location>
        <begin position="25"/>
        <end position="1006"/>
    </location>
</feature>
<dbReference type="SUPFAM" id="SSF74650">
    <property type="entry name" value="Galactose mutarotase-like"/>
    <property type="match status" value="1"/>
</dbReference>
<dbReference type="Gene3D" id="2.70.98.30">
    <property type="entry name" value="Golgi alpha-mannosidase II, domain 4"/>
    <property type="match status" value="1"/>
</dbReference>